<name>A0A448WPR0_9PLAT</name>
<evidence type="ECO:0000313" key="1">
    <source>
        <dbReference type="EMBL" id="VEL17067.1"/>
    </source>
</evidence>
<proteinExistence type="predicted"/>
<accession>A0A448WPR0</accession>
<dbReference type="Proteomes" id="UP000784294">
    <property type="component" value="Unassembled WGS sequence"/>
</dbReference>
<keyword evidence="2" id="KW-1185">Reference proteome</keyword>
<organism evidence="1 2">
    <name type="scientific">Protopolystoma xenopodis</name>
    <dbReference type="NCBI Taxonomy" id="117903"/>
    <lineage>
        <taxon>Eukaryota</taxon>
        <taxon>Metazoa</taxon>
        <taxon>Spiralia</taxon>
        <taxon>Lophotrochozoa</taxon>
        <taxon>Platyhelminthes</taxon>
        <taxon>Monogenea</taxon>
        <taxon>Polyopisthocotylea</taxon>
        <taxon>Polystomatidea</taxon>
        <taxon>Polystomatidae</taxon>
        <taxon>Protopolystoma</taxon>
    </lineage>
</organism>
<comment type="caution">
    <text evidence="1">The sequence shown here is derived from an EMBL/GenBank/DDBJ whole genome shotgun (WGS) entry which is preliminary data.</text>
</comment>
<dbReference type="EMBL" id="CAAALY010030950">
    <property type="protein sequence ID" value="VEL17067.1"/>
    <property type="molecule type" value="Genomic_DNA"/>
</dbReference>
<evidence type="ECO:0000313" key="2">
    <source>
        <dbReference type="Proteomes" id="UP000784294"/>
    </source>
</evidence>
<dbReference type="AlphaFoldDB" id="A0A448WPR0"/>
<reference evidence="1" key="1">
    <citation type="submission" date="2018-11" db="EMBL/GenBank/DDBJ databases">
        <authorList>
            <consortium name="Pathogen Informatics"/>
        </authorList>
    </citation>
    <scope>NUCLEOTIDE SEQUENCE</scope>
</reference>
<sequence>MLGPFSSAYVNRSGNPISLLEYSSLIPELDPQDETVTTLLERLAAAARTGDIGTWDHEVKQEFGSYAHCLTED</sequence>
<protein>
    <submittedName>
        <fullName evidence="1">Uncharacterized protein</fullName>
    </submittedName>
</protein>
<gene>
    <name evidence="1" type="ORF">PXEA_LOCUS10507</name>
</gene>